<evidence type="ECO:0000256" key="1">
    <source>
        <dbReference type="SAM" id="Phobius"/>
    </source>
</evidence>
<name>I4D6R7_DESAJ</name>
<feature type="transmembrane region" description="Helical" evidence="1">
    <location>
        <begin position="51"/>
        <end position="72"/>
    </location>
</feature>
<sequence length="96" mass="10719">MEPAKFIRKWERKRTKGPLKHIVLHSVVIPVGGLCGGIIGTTLGHGDVHRFLANSPFGVAFLFLWGLGIGVFDWKRNESKYKTLVEKGEPPLPTLR</sequence>
<keyword evidence="3" id="KW-1185">Reference proteome</keyword>
<dbReference type="OrthoDB" id="27364at186807"/>
<protein>
    <submittedName>
        <fullName evidence="2">Uncharacterized protein</fullName>
    </submittedName>
</protein>
<evidence type="ECO:0000313" key="3">
    <source>
        <dbReference type="Proteomes" id="UP000002892"/>
    </source>
</evidence>
<accession>I4D6R7</accession>
<dbReference type="EMBL" id="CP003639">
    <property type="protein sequence ID" value="AFM41491.1"/>
    <property type="molecule type" value="Genomic_DNA"/>
</dbReference>
<dbReference type="STRING" id="646529.Desaci_2550"/>
<dbReference type="Proteomes" id="UP000002892">
    <property type="component" value="Chromosome"/>
</dbReference>
<dbReference type="RefSeq" id="WP_014827489.1">
    <property type="nucleotide sequence ID" value="NC_018068.1"/>
</dbReference>
<evidence type="ECO:0000313" key="2">
    <source>
        <dbReference type="EMBL" id="AFM41491.1"/>
    </source>
</evidence>
<reference evidence="2 3" key="1">
    <citation type="journal article" date="2012" name="J. Bacteriol.">
        <title>Complete genome sequences of Desulfosporosinus orientis DSM765T, Desulfosporosinus youngiae DSM17734T, Desulfosporosinus meridiei DSM13257T, and Desulfosporosinus acidiphilus DSM22704T.</title>
        <authorList>
            <person name="Pester M."/>
            <person name="Brambilla E."/>
            <person name="Alazard D."/>
            <person name="Rattei T."/>
            <person name="Weinmaier T."/>
            <person name="Han J."/>
            <person name="Lucas S."/>
            <person name="Lapidus A."/>
            <person name="Cheng J.F."/>
            <person name="Goodwin L."/>
            <person name="Pitluck S."/>
            <person name="Peters L."/>
            <person name="Ovchinnikova G."/>
            <person name="Teshima H."/>
            <person name="Detter J.C."/>
            <person name="Han C.S."/>
            <person name="Tapia R."/>
            <person name="Land M.L."/>
            <person name="Hauser L."/>
            <person name="Kyrpides N.C."/>
            <person name="Ivanova N.N."/>
            <person name="Pagani I."/>
            <person name="Huntmann M."/>
            <person name="Wei C.L."/>
            <person name="Davenport K.W."/>
            <person name="Daligault H."/>
            <person name="Chain P.S."/>
            <person name="Chen A."/>
            <person name="Mavromatis K."/>
            <person name="Markowitz V."/>
            <person name="Szeto E."/>
            <person name="Mikhailova N."/>
            <person name="Pati A."/>
            <person name="Wagner M."/>
            <person name="Woyke T."/>
            <person name="Ollivier B."/>
            <person name="Klenk H.P."/>
            <person name="Spring S."/>
            <person name="Loy A."/>
        </authorList>
    </citation>
    <scope>NUCLEOTIDE SEQUENCE [LARGE SCALE GENOMIC DNA]</scope>
    <source>
        <strain evidence="3">DSM 22704 / JCM 16185 / SJ4</strain>
    </source>
</reference>
<feature type="transmembrane region" description="Helical" evidence="1">
    <location>
        <begin position="21"/>
        <end position="39"/>
    </location>
</feature>
<dbReference type="HOGENOM" id="CLU_2355123_0_0_9"/>
<keyword evidence="1" id="KW-1133">Transmembrane helix</keyword>
<organism evidence="2 3">
    <name type="scientific">Desulfosporosinus acidiphilus (strain DSM 22704 / JCM 16185 / SJ4)</name>
    <dbReference type="NCBI Taxonomy" id="646529"/>
    <lineage>
        <taxon>Bacteria</taxon>
        <taxon>Bacillati</taxon>
        <taxon>Bacillota</taxon>
        <taxon>Clostridia</taxon>
        <taxon>Eubacteriales</taxon>
        <taxon>Desulfitobacteriaceae</taxon>
        <taxon>Desulfosporosinus</taxon>
    </lineage>
</organism>
<keyword evidence="1" id="KW-0812">Transmembrane</keyword>
<gene>
    <name evidence="2" type="ordered locus">Desaci_2550</name>
</gene>
<dbReference type="KEGG" id="dai:Desaci_2550"/>
<proteinExistence type="predicted"/>
<keyword evidence="1" id="KW-0472">Membrane</keyword>
<dbReference type="AlphaFoldDB" id="I4D6R7"/>